<sequence>MIAIRPRHPDKLYFESMSVEGIVHYRWVLKSTHDDDELPLVTTPFTYTCKESAIHNGVVLFGCLLIEGIIDVADPDIREELLEECRLNPDLTKG</sequence>
<keyword evidence="2" id="KW-1185">Reference proteome</keyword>
<reference evidence="1 2" key="1">
    <citation type="journal article" date="2011" name="Appl. Environ. Microbiol.">
        <title>Genomic and functional analyses of Rhodococcus equi phages ReqiPepy6, ReqiPoco6, ReqiPine5, and ReqiDocB7.</title>
        <authorList>
            <person name="Summer E.J."/>
            <person name="Liu M."/>
            <person name="Gill J.J."/>
            <person name="Grant M."/>
            <person name="Chan-Cortes T.N."/>
            <person name="Ferguson L."/>
            <person name="Janes C."/>
            <person name="Lange K."/>
            <person name="Bertoli M."/>
            <person name="Moore C."/>
            <person name="Orchard R.C."/>
            <person name="Cohen N."/>
            <person name="Young R."/>
        </authorList>
    </citation>
    <scope>NUCLEOTIDE SEQUENCE [LARGE SCALE GENOMIC DNA]</scope>
</reference>
<dbReference type="EMBL" id="GU580941">
    <property type="protein sequence ID" value="ADD80977.1"/>
    <property type="molecule type" value="Genomic_DNA"/>
</dbReference>
<evidence type="ECO:0000313" key="2">
    <source>
        <dbReference type="Proteomes" id="UP000002347"/>
    </source>
</evidence>
<name>D4P7J7_9CAUD</name>
<proteinExistence type="predicted"/>
<dbReference type="RefSeq" id="YP_009017700.1">
    <property type="nucleotide sequence ID" value="NC_023735.1"/>
</dbReference>
<protein>
    <submittedName>
        <fullName evidence="1">Gp086</fullName>
    </submittedName>
</protein>
<gene>
    <name evidence="1" type="ORF">Pepy6gene086</name>
</gene>
<dbReference type="KEGG" id="vg:18565663"/>
<dbReference type="OrthoDB" id="33438at10239"/>
<dbReference type="Proteomes" id="UP000002347">
    <property type="component" value="Segment"/>
</dbReference>
<accession>D4P7J7</accession>
<dbReference type="GeneID" id="18565663"/>
<organism evidence="1 2">
    <name type="scientific">Rhodococcus phage ReqiPepy6</name>
    <dbReference type="NCBI Taxonomy" id="691965"/>
    <lineage>
        <taxon>Viruses</taxon>
        <taxon>Duplodnaviria</taxon>
        <taxon>Heunggongvirae</taxon>
        <taxon>Uroviricota</taxon>
        <taxon>Caudoviricetes</taxon>
        <taxon>Pepyhexavirus</taxon>
        <taxon>Pepyhexavirus pepy6</taxon>
    </lineage>
</organism>
<evidence type="ECO:0000313" key="1">
    <source>
        <dbReference type="EMBL" id="ADD80977.1"/>
    </source>
</evidence>